<dbReference type="EMBL" id="KN837223">
    <property type="protein sequence ID" value="KIJ32702.1"/>
    <property type="molecule type" value="Genomic_DNA"/>
</dbReference>
<evidence type="ECO:0000313" key="1">
    <source>
        <dbReference type="EMBL" id="KIJ32702.1"/>
    </source>
</evidence>
<proteinExistence type="predicted"/>
<organism evidence="1 2">
    <name type="scientific">Sphaerobolus stellatus (strain SS14)</name>
    <dbReference type="NCBI Taxonomy" id="990650"/>
    <lineage>
        <taxon>Eukaryota</taxon>
        <taxon>Fungi</taxon>
        <taxon>Dikarya</taxon>
        <taxon>Basidiomycota</taxon>
        <taxon>Agaricomycotina</taxon>
        <taxon>Agaricomycetes</taxon>
        <taxon>Phallomycetidae</taxon>
        <taxon>Geastrales</taxon>
        <taxon>Sphaerobolaceae</taxon>
        <taxon>Sphaerobolus</taxon>
    </lineage>
</organism>
<dbReference type="AlphaFoldDB" id="A0A0C9UTX7"/>
<gene>
    <name evidence="1" type="ORF">M422DRAFT_35745</name>
</gene>
<reference evidence="1 2" key="1">
    <citation type="submission" date="2014-06" db="EMBL/GenBank/DDBJ databases">
        <title>Evolutionary Origins and Diversification of the Mycorrhizal Mutualists.</title>
        <authorList>
            <consortium name="DOE Joint Genome Institute"/>
            <consortium name="Mycorrhizal Genomics Consortium"/>
            <person name="Kohler A."/>
            <person name="Kuo A."/>
            <person name="Nagy L.G."/>
            <person name="Floudas D."/>
            <person name="Copeland A."/>
            <person name="Barry K.W."/>
            <person name="Cichocki N."/>
            <person name="Veneault-Fourrey C."/>
            <person name="LaButti K."/>
            <person name="Lindquist E.A."/>
            <person name="Lipzen A."/>
            <person name="Lundell T."/>
            <person name="Morin E."/>
            <person name="Murat C."/>
            <person name="Riley R."/>
            <person name="Ohm R."/>
            <person name="Sun H."/>
            <person name="Tunlid A."/>
            <person name="Henrissat B."/>
            <person name="Grigoriev I.V."/>
            <person name="Hibbett D.S."/>
            <person name="Martin F."/>
        </authorList>
    </citation>
    <scope>NUCLEOTIDE SEQUENCE [LARGE SCALE GENOMIC DNA]</scope>
    <source>
        <strain evidence="1 2">SS14</strain>
    </source>
</reference>
<dbReference type="Proteomes" id="UP000054279">
    <property type="component" value="Unassembled WGS sequence"/>
</dbReference>
<accession>A0A0C9UTX7</accession>
<keyword evidence="2" id="KW-1185">Reference proteome</keyword>
<name>A0A0C9UTX7_SPHS4</name>
<protein>
    <submittedName>
        <fullName evidence="1">Uncharacterized protein</fullName>
    </submittedName>
</protein>
<dbReference type="HOGENOM" id="CLU_2293475_0_0_1"/>
<evidence type="ECO:0000313" key="2">
    <source>
        <dbReference type="Proteomes" id="UP000054279"/>
    </source>
</evidence>
<sequence>MELLEEYVNTVVQLKCLTHLSGLFTSQSFNFKEIQDNHFLSHLAKSPSLEYTQVLNPEGAEQWLRILRGNDGNCRGFEWQQEDPSENTYYWGDFFQGFIRS</sequence>